<evidence type="ECO:0000259" key="1">
    <source>
        <dbReference type="Pfam" id="PF21789"/>
    </source>
</evidence>
<dbReference type="Proteomes" id="UP001258017">
    <property type="component" value="Unassembled WGS sequence"/>
</dbReference>
<keyword evidence="3" id="KW-1185">Reference proteome</keyword>
<evidence type="ECO:0000313" key="3">
    <source>
        <dbReference type="Proteomes" id="UP001258017"/>
    </source>
</evidence>
<protein>
    <recommendedName>
        <fullName evidence="1">Transposable element P transposase-like RNase H C-terminal domain-containing protein</fullName>
    </recommendedName>
</protein>
<evidence type="ECO:0000313" key="2">
    <source>
        <dbReference type="EMBL" id="KAK2577742.1"/>
    </source>
</evidence>
<comment type="caution">
    <text evidence="2">The sequence shown here is derived from an EMBL/GenBank/DDBJ whole genome shotgun (WGS) entry which is preliminary data.</text>
</comment>
<dbReference type="InterPro" id="IPR048367">
    <property type="entry name" value="TNP-like_RNaseH_C"/>
</dbReference>
<feature type="domain" description="Transposable element P transposase-like RNase H C-terminal" evidence="1">
    <location>
        <begin position="130"/>
        <end position="162"/>
    </location>
</feature>
<sequence length="249" mass="28359">MSKLTDEQVVPDKIKKMKVSKCMQVFSNTVASIISLMSRTEAKTLMAVVVKLAARMVYEEKFLLLDLASTRKCGTKAISIFQNMKFIPHKMRDRKCPPVLKNWVHTLQGFKLLRESLYNLGFTDLATRSFNQDCIENFFGQIRQHGVRNVNPTCTAFRGYYKSLIFNAFVASSTNGGNCEDEGKFSNLAQLESFLNYPAHLNLNDAPSLLPDFPLNFSIYDSLTKAAYICIDMFLKVSSSIDFFNRFFL</sequence>
<dbReference type="AlphaFoldDB" id="A0AAD9VL53"/>
<accession>A0AAD9VL53</accession>
<name>A0AAD9VL53_9HYME</name>
<proteinExistence type="predicted"/>
<dbReference type="EMBL" id="JAIFRP010001600">
    <property type="protein sequence ID" value="KAK2577742.1"/>
    <property type="molecule type" value="Genomic_DNA"/>
</dbReference>
<dbReference type="Pfam" id="PF21789">
    <property type="entry name" value="TNP-like_RNaseH_C"/>
    <property type="match status" value="1"/>
</dbReference>
<organism evidence="2 3">
    <name type="scientific">Odynerus spinipes</name>
    <dbReference type="NCBI Taxonomy" id="1348599"/>
    <lineage>
        <taxon>Eukaryota</taxon>
        <taxon>Metazoa</taxon>
        <taxon>Ecdysozoa</taxon>
        <taxon>Arthropoda</taxon>
        <taxon>Hexapoda</taxon>
        <taxon>Insecta</taxon>
        <taxon>Pterygota</taxon>
        <taxon>Neoptera</taxon>
        <taxon>Endopterygota</taxon>
        <taxon>Hymenoptera</taxon>
        <taxon>Apocrita</taxon>
        <taxon>Aculeata</taxon>
        <taxon>Vespoidea</taxon>
        <taxon>Vespidae</taxon>
        <taxon>Eumeninae</taxon>
        <taxon>Odynerus</taxon>
    </lineage>
</organism>
<reference evidence="2" key="1">
    <citation type="submission" date="2021-08" db="EMBL/GenBank/DDBJ databases">
        <authorList>
            <person name="Misof B."/>
            <person name="Oliver O."/>
            <person name="Podsiadlowski L."/>
            <person name="Donath A."/>
            <person name="Peters R."/>
            <person name="Mayer C."/>
            <person name="Rust J."/>
            <person name="Gunkel S."/>
            <person name="Lesny P."/>
            <person name="Martin S."/>
            <person name="Oeyen J.P."/>
            <person name="Petersen M."/>
            <person name="Panagiotis P."/>
            <person name="Wilbrandt J."/>
            <person name="Tanja T."/>
        </authorList>
    </citation>
    <scope>NUCLEOTIDE SEQUENCE</scope>
    <source>
        <strain evidence="2">GBR_01_08_01A</strain>
        <tissue evidence="2">Thorax + abdomen</tissue>
    </source>
</reference>
<reference evidence="2" key="2">
    <citation type="journal article" date="2023" name="Commun. Biol.">
        <title>Intrasexual cuticular hydrocarbon dimorphism in a wasp sheds light on hydrocarbon biosynthesis genes in Hymenoptera.</title>
        <authorList>
            <person name="Moris V.C."/>
            <person name="Podsiadlowski L."/>
            <person name="Martin S."/>
            <person name="Oeyen J.P."/>
            <person name="Donath A."/>
            <person name="Petersen M."/>
            <person name="Wilbrandt J."/>
            <person name="Misof B."/>
            <person name="Liedtke D."/>
            <person name="Thamm M."/>
            <person name="Scheiner R."/>
            <person name="Schmitt T."/>
            <person name="Niehuis O."/>
        </authorList>
    </citation>
    <scope>NUCLEOTIDE SEQUENCE</scope>
    <source>
        <strain evidence="2">GBR_01_08_01A</strain>
    </source>
</reference>
<gene>
    <name evidence="2" type="ORF">KPH14_000758</name>
</gene>